<dbReference type="InterPro" id="IPR019292">
    <property type="entry name" value="McrC"/>
</dbReference>
<sequence>MERNNNIPIRNIYYMLSYAYQTLNLAEYKRIGTEKFENVKELYAEILSIGIPVLIRGGLSKDYISVEETSNVIKGKIDINSTIKKNALVNKKIAVVYDEFSENILLNQIIKATLVYLSRSTKIDQKMRRLFYGMLPYFTKVSDVEIDLKLWKNVRYNRQNIRYQFIVDVCRYLYEQLLFDESTTSQMMKEAQDEQRLSSLYEKFIYAFFKRETKYKVSHPQIKWMVDDDFTEALPMMQTDLVLQKDNKTLIVDAKFYSENMVARFEGGAAKQKSSNLYQIFTYINNWKKTPDETVAGMLLYAKTTALNQPNHIYQVKGNQIIVVSLDLQQDFNRIKEDLLAYVNHWDRGTGFLSR</sequence>
<dbReference type="Proteomes" id="UP000184184">
    <property type="component" value="Unassembled WGS sequence"/>
</dbReference>
<dbReference type="GO" id="GO:0009307">
    <property type="term" value="P:DNA restriction-modification system"/>
    <property type="evidence" value="ECO:0007669"/>
    <property type="project" value="InterPro"/>
</dbReference>
<dbReference type="PANTHER" id="PTHR38733">
    <property type="entry name" value="PROTEIN MCRC"/>
    <property type="match status" value="1"/>
</dbReference>
<dbReference type="InterPro" id="IPR014407">
    <property type="entry name" value="McrC_bac"/>
</dbReference>
<dbReference type="PIRSF" id="PIRSF003109">
    <property type="entry name" value="McrC"/>
    <property type="match status" value="1"/>
</dbReference>
<evidence type="ECO:0000313" key="1">
    <source>
        <dbReference type="EMBL" id="SHN10543.1"/>
    </source>
</evidence>
<dbReference type="Pfam" id="PF10117">
    <property type="entry name" value="McrBC"/>
    <property type="match status" value="1"/>
</dbReference>
<dbReference type="EMBL" id="FRCZ01000003">
    <property type="protein sequence ID" value="SHN10543.1"/>
    <property type="molecule type" value="Genomic_DNA"/>
</dbReference>
<dbReference type="OrthoDB" id="9786961at2"/>
<proteinExistence type="predicted"/>
<dbReference type="RefSeq" id="WP_073201617.1">
    <property type="nucleotide sequence ID" value="NZ_FRCZ01000003.1"/>
</dbReference>
<dbReference type="STRING" id="1027249.SAMN05216179_1912"/>
<protein>
    <submittedName>
        <fullName evidence="1">5-methylcytosine-specific restriction enzyme subunit McrC</fullName>
    </submittedName>
</protein>
<dbReference type="AlphaFoldDB" id="A0A1M7P1Y3"/>
<organism evidence="1 2">
    <name type="scientific">Gracilibacillus kekensis</name>
    <dbReference type="NCBI Taxonomy" id="1027249"/>
    <lineage>
        <taxon>Bacteria</taxon>
        <taxon>Bacillati</taxon>
        <taxon>Bacillota</taxon>
        <taxon>Bacilli</taxon>
        <taxon>Bacillales</taxon>
        <taxon>Bacillaceae</taxon>
        <taxon>Gracilibacillus</taxon>
    </lineage>
</organism>
<reference evidence="1 2" key="1">
    <citation type="submission" date="2016-11" db="EMBL/GenBank/DDBJ databases">
        <authorList>
            <person name="Jaros S."/>
            <person name="Januszkiewicz K."/>
            <person name="Wedrychowicz H."/>
        </authorList>
    </citation>
    <scope>NUCLEOTIDE SEQUENCE [LARGE SCALE GENOMIC DNA]</scope>
    <source>
        <strain evidence="1 2">CGMCC 1.10681</strain>
    </source>
</reference>
<evidence type="ECO:0000313" key="2">
    <source>
        <dbReference type="Proteomes" id="UP000184184"/>
    </source>
</evidence>
<name>A0A1M7P1Y3_9BACI</name>
<gene>
    <name evidence="1" type="ORF">SAMN05216179_1912</name>
</gene>
<dbReference type="PANTHER" id="PTHR38733:SF1">
    <property type="entry name" value="TYPE IV METHYL-DIRECTED RESTRICTION ENZYME ECOKMCRBC"/>
    <property type="match status" value="1"/>
</dbReference>
<accession>A0A1M7P1Y3</accession>
<keyword evidence="2" id="KW-1185">Reference proteome</keyword>